<sequence length="382" mass="42949">MTCYGHITSSEQACSDTILRAILEIFVQRSPFLPPFQTISSMCSTASGLPGEKELEDILWHRAKALAALEGRYDTREDKRSFEDWVRDYLIEMASTWTRCWNLPDVLLTMDGGYVLVKKERRRDSHFPSPLEEAYSETLVLPPPRVYQPNFHNTEPEPPAVCYGAPNGYPRLDSQDFLPKSHYYQEGKTSPGRPRLHLASAEPQVRPRLVLETQPAWQYPHCCLEFAHEARPAQQREMPSAVPKIARKIPNERRAEDVTMTSIWPPLPPGLGDYPRPSSSHYADARCRPGHPAPYRPGHYGIAPAEKANPPLQPKAPHAPARKLPSPPAAPKKRLAAVRADSPKYTRRDESRRPIIQAPRPVRPHALVRGHATAVVAGASML</sequence>
<dbReference type="HOGENOM" id="CLU_723763_0_0_1"/>
<gene>
    <name evidence="2" type="ORF">MPH_00921</name>
</gene>
<dbReference type="InParanoid" id="K2SYQ5"/>
<feature type="region of interest" description="Disordered" evidence="1">
    <location>
        <begin position="303"/>
        <end position="351"/>
    </location>
</feature>
<feature type="compositionally biased region" description="Basic and acidic residues" evidence="1">
    <location>
        <begin position="341"/>
        <end position="351"/>
    </location>
</feature>
<dbReference type="EMBL" id="AHHD01000038">
    <property type="protein sequence ID" value="EKG21750.1"/>
    <property type="molecule type" value="Genomic_DNA"/>
</dbReference>
<evidence type="ECO:0000256" key="1">
    <source>
        <dbReference type="SAM" id="MobiDB-lite"/>
    </source>
</evidence>
<comment type="caution">
    <text evidence="2">The sequence shown here is derived from an EMBL/GenBank/DDBJ whole genome shotgun (WGS) entry which is preliminary data.</text>
</comment>
<evidence type="ECO:0000313" key="3">
    <source>
        <dbReference type="Proteomes" id="UP000007129"/>
    </source>
</evidence>
<organism evidence="2 3">
    <name type="scientific">Macrophomina phaseolina (strain MS6)</name>
    <name type="common">Charcoal rot fungus</name>
    <dbReference type="NCBI Taxonomy" id="1126212"/>
    <lineage>
        <taxon>Eukaryota</taxon>
        <taxon>Fungi</taxon>
        <taxon>Dikarya</taxon>
        <taxon>Ascomycota</taxon>
        <taxon>Pezizomycotina</taxon>
        <taxon>Dothideomycetes</taxon>
        <taxon>Dothideomycetes incertae sedis</taxon>
        <taxon>Botryosphaeriales</taxon>
        <taxon>Botryosphaeriaceae</taxon>
        <taxon>Macrophomina</taxon>
    </lineage>
</organism>
<reference evidence="2 3" key="1">
    <citation type="journal article" date="2012" name="BMC Genomics">
        <title>Tools to kill: Genome of one of the most destructive plant pathogenic fungi Macrophomina phaseolina.</title>
        <authorList>
            <person name="Islam M.S."/>
            <person name="Haque M.S."/>
            <person name="Islam M.M."/>
            <person name="Emdad E.M."/>
            <person name="Halim A."/>
            <person name="Hossen Q.M.M."/>
            <person name="Hossain M.Z."/>
            <person name="Ahmed B."/>
            <person name="Rahim S."/>
            <person name="Rahman M.S."/>
            <person name="Alam M.M."/>
            <person name="Hou S."/>
            <person name="Wan X."/>
            <person name="Saito J.A."/>
            <person name="Alam M."/>
        </authorList>
    </citation>
    <scope>NUCLEOTIDE SEQUENCE [LARGE SCALE GENOMIC DNA]</scope>
    <source>
        <strain evidence="2 3">MS6</strain>
    </source>
</reference>
<protein>
    <submittedName>
        <fullName evidence="2">Uncharacterized protein</fullName>
    </submittedName>
</protein>
<dbReference type="Proteomes" id="UP000007129">
    <property type="component" value="Unassembled WGS sequence"/>
</dbReference>
<evidence type="ECO:0000313" key="2">
    <source>
        <dbReference type="EMBL" id="EKG21750.1"/>
    </source>
</evidence>
<accession>K2SYQ5</accession>
<dbReference type="AlphaFoldDB" id="K2SYQ5"/>
<dbReference type="VEuPathDB" id="FungiDB:MPH_00921"/>
<proteinExistence type="predicted"/>
<name>K2SYQ5_MACPH</name>